<reference evidence="7" key="1">
    <citation type="submission" date="2023-06" db="EMBL/GenBank/DDBJ databases">
        <title>Male Hemibagrus guttatus genome.</title>
        <authorList>
            <person name="Bian C."/>
        </authorList>
    </citation>
    <scope>NUCLEOTIDE SEQUENCE</scope>
    <source>
        <strain evidence="7">Male_cb2023</strain>
        <tissue evidence="7">Muscle</tissue>
    </source>
</reference>
<feature type="transmembrane region" description="Helical" evidence="4">
    <location>
        <begin position="170"/>
        <end position="191"/>
    </location>
</feature>
<dbReference type="PANTHER" id="PTHR11860">
    <property type="entry name" value="POLYMERIC-IMMUNOGLOBULIN RECEPTOR"/>
    <property type="match status" value="1"/>
</dbReference>
<sequence length="272" mass="29818">MKILLFFTLCLISDGGASKEVTGYSGGGVLIKCKYDLSYEKSISETVHVGGDLTVICKYPESLRSNPKFLCKTLQTAVCSYKASFIKNRPNVTRGKFSLYDERANQTFSVSVRGVTEQDSGEYWCGAEADWTSDHGYRVYFTRINLTVTDKHKSWSTPSSPPAGFPASSVITVSVILLLLLIGISFLFVALQNRCKTQGAASVGRHSDQTSGNDQGVSLALCDYKEMKYTERLIYTTVIFYSNATSSNDAAPSIKDEVLCDYTSVTYTAVCG</sequence>
<feature type="signal peptide" evidence="5">
    <location>
        <begin position="1"/>
        <end position="18"/>
    </location>
</feature>
<dbReference type="PANTHER" id="PTHR11860:SF87">
    <property type="entry name" value="CMRF35-LIKE MOLECULE 8"/>
    <property type="match status" value="1"/>
</dbReference>
<evidence type="ECO:0000256" key="1">
    <source>
        <dbReference type="ARBA" id="ARBA00004370"/>
    </source>
</evidence>
<name>A0AAE0PR50_9TELE</name>
<dbReference type="InterPro" id="IPR013106">
    <property type="entry name" value="Ig_V-set"/>
</dbReference>
<evidence type="ECO:0000259" key="6">
    <source>
        <dbReference type="SMART" id="SM00409"/>
    </source>
</evidence>
<accession>A0AAE0PR50</accession>
<feature type="domain" description="Immunoglobulin" evidence="6">
    <location>
        <begin position="42"/>
        <end position="149"/>
    </location>
</feature>
<dbReference type="InterPro" id="IPR013783">
    <property type="entry name" value="Ig-like_fold"/>
</dbReference>
<dbReference type="SMART" id="SM00409">
    <property type="entry name" value="IG"/>
    <property type="match status" value="1"/>
</dbReference>
<dbReference type="AlphaFoldDB" id="A0AAE0PR50"/>
<dbReference type="Proteomes" id="UP001274896">
    <property type="component" value="Unassembled WGS sequence"/>
</dbReference>
<evidence type="ECO:0000256" key="5">
    <source>
        <dbReference type="SAM" id="SignalP"/>
    </source>
</evidence>
<organism evidence="7 8">
    <name type="scientific">Hemibagrus guttatus</name>
    <dbReference type="NCBI Taxonomy" id="175788"/>
    <lineage>
        <taxon>Eukaryota</taxon>
        <taxon>Metazoa</taxon>
        <taxon>Chordata</taxon>
        <taxon>Craniata</taxon>
        <taxon>Vertebrata</taxon>
        <taxon>Euteleostomi</taxon>
        <taxon>Actinopterygii</taxon>
        <taxon>Neopterygii</taxon>
        <taxon>Teleostei</taxon>
        <taxon>Ostariophysi</taxon>
        <taxon>Siluriformes</taxon>
        <taxon>Bagridae</taxon>
        <taxon>Hemibagrus</taxon>
    </lineage>
</organism>
<keyword evidence="4" id="KW-1133">Transmembrane helix</keyword>
<keyword evidence="3 4" id="KW-0472">Membrane</keyword>
<keyword evidence="2 4" id="KW-0812">Transmembrane</keyword>
<evidence type="ECO:0000313" key="7">
    <source>
        <dbReference type="EMBL" id="KAK3505703.1"/>
    </source>
</evidence>
<keyword evidence="5" id="KW-0732">Signal</keyword>
<dbReference type="InterPro" id="IPR050671">
    <property type="entry name" value="CD300_family_receptors"/>
</dbReference>
<dbReference type="Pfam" id="PF07686">
    <property type="entry name" value="V-set"/>
    <property type="match status" value="1"/>
</dbReference>
<dbReference type="InterPro" id="IPR036179">
    <property type="entry name" value="Ig-like_dom_sf"/>
</dbReference>
<dbReference type="EMBL" id="JAUCMX010000625">
    <property type="protein sequence ID" value="KAK3505703.1"/>
    <property type="molecule type" value="Genomic_DNA"/>
</dbReference>
<evidence type="ECO:0000256" key="4">
    <source>
        <dbReference type="SAM" id="Phobius"/>
    </source>
</evidence>
<dbReference type="Gene3D" id="2.60.40.10">
    <property type="entry name" value="Immunoglobulins"/>
    <property type="match status" value="1"/>
</dbReference>
<gene>
    <name evidence="7" type="ORF">QTP70_020545</name>
</gene>
<comment type="caution">
    <text evidence="7">The sequence shown here is derived from an EMBL/GenBank/DDBJ whole genome shotgun (WGS) entry which is preliminary data.</text>
</comment>
<feature type="chain" id="PRO_5042030633" description="Immunoglobulin domain-containing protein" evidence="5">
    <location>
        <begin position="19"/>
        <end position="272"/>
    </location>
</feature>
<protein>
    <recommendedName>
        <fullName evidence="6">Immunoglobulin domain-containing protein</fullName>
    </recommendedName>
</protein>
<evidence type="ECO:0000313" key="8">
    <source>
        <dbReference type="Proteomes" id="UP001274896"/>
    </source>
</evidence>
<dbReference type="InterPro" id="IPR003599">
    <property type="entry name" value="Ig_sub"/>
</dbReference>
<keyword evidence="8" id="KW-1185">Reference proteome</keyword>
<dbReference type="GO" id="GO:0005886">
    <property type="term" value="C:plasma membrane"/>
    <property type="evidence" value="ECO:0007669"/>
    <property type="project" value="TreeGrafter"/>
</dbReference>
<proteinExistence type="predicted"/>
<evidence type="ECO:0000256" key="3">
    <source>
        <dbReference type="ARBA" id="ARBA00023136"/>
    </source>
</evidence>
<comment type="subcellular location">
    <subcellularLocation>
        <location evidence="1">Membrane</location>
    </subcellularLocation>
</comment>
<evidence type="ECO:0000256" key="2">
    <source>
        <dbReference type="ARBA" id="ARBA00022692"/>
    </source>
</evidence>
<dbReference type="SUPFAM" id="SSF48726">
    <property type="entry name" value="Immunoglobulin"/>
    <property type="match status" value="1"/>
</dbReference>
<dbReference type="GO" id="GO:0004888">
    <property type="term" value="F:transmembrane signaling receptor activity"/>
    <property type="evidence" value="ECO:0007669"/>
    <property type="project" value="TreeGrafter"/>
</dbReference>